<gene>
    <name evidence="2" type="ORF">SAMN05421858_0755</name>
</gene>
<feature type="region of interest" description="Disordered" evidence="1">
    <location>
        <begin position="56"/>
        <end position="78"/>
    </location>
</feature>
<feature type="compositionally biased region" description="Basic and acidic residues" evidence="1">
    <location>
        <begin position="69"/>
        <end position="78"/>
    </location>
</feature>
<keyword evidence="3" id="KW-1185">Reference proteome</keyword>
<evidence type="ECO:0000313" key="2">
    <source>
        <dbReference type="EMBL" id="SIQ90354.1"/>
    </source>
</evidence>
<dbReference type="PROSITE" id="PS51257">
    <property type="entry name" value="PROKAR_LIPOPROTEIN"/>
    <property type="match status" value="1"/>
</dbReference>
<name>A0A1N6WJU5_9EURY</name>
<dbReference type="RefSeq" id="WP_139328811.1">
    <property type="nucleotide sequence ID" value="NZ_FTNO01000001.1"/>
</dbReference>
<evidence type="ECO:0000256" key="1">
    <source>
        <dbReference type="SAM" id="MobiDB-lite"/>
    </source>
</evidence>
<reference evidence="3" key="1">
    <citation type="submission" date="2017-01" db="EMBL/GenBank/DDBJ databases">
        <authorList>
            <person name="Varghese N."/>
            <person name="Submissions S."/>
        </authorList>
    </citation>
    <scope>NUCLEOTIDE SEQUENCE [LARGE SCALE GENOMIC DNA]</scope>
    <source>
        <strain evidence="3">CGMCC 1.7737</strain>
    </source>
</reference>
<sequence length="78" mass="8804">MTLHRRQLLSSIPPAVAFSGCSAFGSQSVELSNVSLINLDDSSHDIHVRIERKGETVHGQTIRSPGRQNWERNRIPRR</sequence>
<dbReference type="EMBL" id="FTNO01000001">
    <property type="protein sequence ID" value="SIQ90354.1"/>
    <property type="molecule type" value="Genomic_DNA"/>
</dbReference>
<proteinExistence type="predicted"/>
<dbReference type="Proteomes" id="UP000186914">
    <property type="component" value="Unassembled WGS sequence"/>
</dbReference>
<evidence type="ECO:0000313" key="3">
    <source>
        <dbReference type="Proteomes" id="UP000186914"/>
    </source>
</evidence>
<protein>
    <submittedName>
        <fullName evidence="2">Uncharacterized protein</fullName>
    </submittedName>
</protein>
<feature type="compositionally biased region" description="Polar residues" evidence="1">
    <location>
        <begin position="58"/>
        <end position="67"/>
    </location>
</feature>
<dbReference type="AlphaFoldDB" id="A0A1N6WJU5"/>
<organism evidence="2 3">
    <name type="scientific">Haladaptatus litoreus</name>
    <dbReference type="NCBI Taxonomy" id="553468"/>
    <lineage>
        <taxon>Archaea</taxon>
        <taxon>Methanobacteriati</taxon>
        <taxon>Methanobacteriota</taxon>
        <taxon>Stenosarchaea group</taxon>
        <taxon>Halobacteria</taxon>
        <taxon>Halobacteriales</taxon>
        <taxon>Haladaptataceae</taxon>
        <taxon>Haladaptatus</taxon>
    </lineage>
</organism>
<accession>A0A1N6WJU5</accession>